<evidence type="ECO:0000313" key="3">
    <source>
        <dbReference type="Proteomes" id="UP000655225"/>
    </source>
</evidence>
<name>A0A834ZBT4_TETSI</name>
<dbReference type="InterPro" id="IPR029058">
    <property type="entry name" value="AB_hydrolase_fold"/>
</dbReference>
<dbReference type="EMBL" id="JABCRI010000006">
    <property type="protein sequence ID" value="KAF8404609.1"/>
    <property type="molecule type" value="Genomic_DNA"/>
</dbReference>
<dbReference type="Proteomes" id="UP000655225">
    <property type="component" value="Unassembled WGS sequence"/>
</dbReference>
<keyword evidence="3" id="KW-1185">Reference proteome</keyword>
<dbReference type="OrthoDB" id="6431331at2759"/>
<dbReference type="Gene3D" id="3.40.50.1820">
    <property type="entry name" value="alpha/beta hydrolase"/>
    <property type="match status" value="1"/>
</dbReference>
<protein>
    <recommendedName>
        <fullName evidence="1">AB hydrolase-1 domain-containing protein</fullName>
    </recommendedName>
</protein>
<dbReference type="PRINTS" id="PR00111">
    <property type="entry name" value="ABHYDROLASE"/>
</dbReference>
<dbReference type="AlphaFoldDB" id="A0A834ZBT4"/>
<dbReference type="PANTHER" id="PTHR43139">
    <property type="entry name" value="SI:DKEY-122A22.2"/>
    <property type="match status" value="1"/>
</dbReference>
<reference evidence="2 3" key="1">
    <citation type="submission" date="2020-04" db="EMBL/GenBank/DDBJ databases">
        <title>Plant Genome Project.</title>
        <authorList>
            <person name="Zhang R.-G."/>
        </authorList>
    </citation>
    <scope>NUCLEOTIDE SEQUENCE [LARGE SCALE GENOMIC DNA]</scope>
    <source>
        <strain evidence="2">YNK0</strain>
        <tissue evidence="2">Leaf</tissue>
    </source>
</reference>
<dbReference type="Pfam" id="PF12697">
    <property type="entry name" value="Abhydrolase_6"/>
    <property type="match status" value="1"/>
</dbReference>
<dbReference type="PANTHER" id="PTHR43139:SF59">
    <property type="entry name" value="ALPHA_BETA-HYDROLASES SUPERFAMILY PROTEIN"/>
    <property type="match status" value="1"/>
</dbReference>
<evidence type="ECO:0000313" key="2">
    <source>
        <dbReference type="EMBL" id="KAF8404609.1"/>
    </source>
</evidence>
<sequence length="316" mass="36379">MSTCFSFTAARDWCYRYSFANAGLRSVSTDLGDGTIMHCWVPKPHKENKPSLLLIHGFGANAMWQWGDLIRAFISRFNIYVPDLLFFGDSFTTRRERTESFQAQCLMRVMEKHGVRVMSLIGISYGGFVGYSMGAQFPEAVERLVLCCAGVCIEEKDMREGIFKVSDLEEATSILLPQTPEKLRELLRFSFVKPAKGLPSCFLRDFIHVMCTEYVEEKRELIRTIIKDRKLSDLPKITQRTLIIWGEQDQIFPLDLGHRLKRYVEENAQLVIIKNAGHAINMEKPKELYKHLKSFLVDSRPPHTSPSKHHNNNKVD</sequence>
<evidence type="ECO:0000259" key="1">
    <source>
        <dbReference type="Pfam" id="PF12697"/>
    </source>
</evidence>
<dbReference type="GO" id="GO:0003824">
    <property type="term" value="F:catalytic activity"/>
    <property type="evidence" value="ECO:0007669"/>
    <property type="project" value="InterPro"/>
</dbReference>
<dbReference type="InterPro" id="IPR052370">
    <property type="entry name" value="Meta-cleavage_hydrolase"/>
</dbReference>
<dbReference type="OMA" id="NAMWQYS"/>
<comment type="caution">
    <text evidence="2">The sequence shown here is derived from an EMBL/GenBank/DDBJ whole genome shotgun (WGS) entry which is preliminary data.</text>
</comment>
<accession>A0A834ZBT4</accession>
<gene>
    <name evidence="2" type="ORF">HHK36_009496</name>
</gene>
<dbReference type="InterPro" id="IPR000073">
    <property type="entry name" value="AB_hydrolase_1"/>
</dbReference>
<dbReference type="PRINTS" id="PR00412">
    <property type="entry name" value="EPOXHYDRLASE"/>
</dbReference>
<proteinExistence type="predicted"/>
<dbReference type="InterPro" id="IPR000639">
    <property type="entry name" value="Epox_hydrolase-like"/>
</dbReference>
<organism evidence="2 3">
    <name type="scientific">Tetracentron sinense</name>
    <name type="common">Spur-leaf</name>
    <dbReference type="NCBI Taxonomy" id="13715"/>
    <lineage>
        <taxon>Eukaryota</taxon>
        <taxon>Viridiplantae</taxon>
        <taxon>Streptophyta</taxon>
        <taxon>Embryophyta</taxon>
        <taxon>Tracheophyta</taxon>
        <taxon>Spermatophyta</taxon>
        <taxon>Magnoliopsida</taxon>
        <taxon>Trochodendrales</taxon>
        <taxon>Trochodendraceae</taxon>
        <taxon>Tetracentron</taxon>
    </lineage>
</organism>
<dbReference type="SUPFAM" id="SSF53474">
    <property type="entry name" value="alpha/beta-Hydrolases"/>
    <property type="match status" value="1"/>
</dbReference>
<feature type="domain" description="AB hydrolase-1" evidence="1">
    <location>
        <begin position="52"/>
        <end position="288"/>
    </location>
</feature>